<dbReference type="PANTHER" id="PTHR10622:SF10">
    <property type="entry name" value="HET DOMAIN-CONTAINING PROTEIN"/>
    <property type="match status" value="1"/>
</dbReference>
<dbReference type="Proteomes" id="UP000193144">
    <property type="component" value="Unassembled WGS sequence"/>
</dbReference>
<name>A0A1Y1Y7C9_9PLEO</name>
<evidence type="ECO:0000313" key="4">
    <source>
        <dbReference type="Proteomes" id="UP000193144"/>
    </source>
</evidence>
<dbReference type="EMBL" id="MCFA01000338">
    <property type="protein sequence ID" value="ORX93484.1"/>
    <property type="molecule type" value="Genomic_DNA"/>
</dbReference>
<protein>
    <submittedName>
        <fullName evidence="3">Heterokaryon incompatibility protein-domain-containing protein</fullName>
    </submittedName>
</protein>
<dbReference type="Pfam" id="PF06985">
    <property type="entry name" value="HET"/>
    <property type="match status" value="1"/>
</dbReference>
<feature type="domain" description="Heterokaryon incompatibility" evidence="1">
    <location>
        <begin position="22"/>
        <end position="138"/>
    </location>
</feature>
<dbReference type="InterPro" id="IPR010730">
    <property type="entry name" value="HET"/>
</dbReference>
<organism evidence="3 4">
    <name type="scientific">Clohesyomyces aquaticus</name>
    <dbReference type="NCBI Taxonomy" id="1231657"/>
    <lineage>
        <taxon>Eukaryota</taxon>
        <taxon>Fungi</taxon>
        <taxon>Dikarya</taxon>
        <taxon>Ascomycota</taxon>
        <taxon>Pezizomycotina</taxon>
        <taxon>Dothideomycetes</taxon>
        <taxon>Pleosporomycetidae</taxon>
        <taxon>Pleosporales</taxon>
        <taxon>Lindgomycetaceae</taxon>
        <taxon>Clohesyomyces</taxon>
    </lineage>
</organism>
<reference evidence="3 4" key="1">
    <citation type="submission" date="2016-07" db="EMBL/GenBank/DDBJ databases">
        <title>Pervasive Adenine N6-methylation of Active Genes in Fungi.</title>
        <authorList>
            <consortium name="DOE Joint Genome Institute"/>
            <person name="Mondo S.J."/>
            <person name="Dannebaum R.O."/>
            <person name="Kuo R.C."/>
            <person name="Labutti K."/>
            <person name="Haridas S."/>
            <person name="Kuo A."/>
            <person name="Salamov A."/>
            <person name="Ahrendt S.R."/>
            <person name="Lipzen A."/>
            <person name="Sullivan W."/>
            <person name="Andreopoulos W.B."/>
            <person name="Clum A."/>
            <person name="Lindquist E."/>
            <person name="Daum C."/>
            <person name="Ramamoorthy G.K."/>
            <person name="Gryganskyi A."/>
            <person name="Culley D."/>
            <person name="Magnuson J.K."/>
            <person name="James T.Y."/>
            <person name="O'Malley M.A."/>
            <person name="Stajich J.E."/>
            <person name="Spatafora J.W."/>
            <person name="Visel A."/>
            <person name="Grigoriev I.V."/>
        </authorList>
    </citation>
    <scope>NUCLEOTIDE SEQUENCE [LARGE SCALE GENOMIC DNA]</scope>
    <source>
        <strain evidence="3 4">CBS 115471</strain>
    </source>
</reference>
<dbReference type="Pfam" id="PF26640">
    <property type="entry name" value="DUF8212"/>
    <property type="match status" value="1"/>
</dbReference>
<evidence type="ECO:0000313" key="3">
    <source>
        <dbReference type="EMBL" id="ORX93484.1"/>
    </source>
</evidence>
<keyword evidence="4" id="KW-1185">Reference proteome</keyword>
<evidence type="ECO:0000259" key="1">
    <source>
        <dbReference type="Pfam" id="PF06985"/>
    </source>
</evidence>
<dbReference type="AlphaFoldDB" id="A0A1Y1Y7C9"/>
<accession>A0A1Y1Y7C9</accession>
<dbReference type="OrthoDB" id="20872at2759"/>
<dbReference type="STRING" id="1231657.A0A1Y1Y7C9"/>
<comment type="caution">
    <text evidence="3">The sequence shown here is derived from an EMBL/GenBank/DDBJ whole genome shotgun (WGS) entry which is preliminary data.</text>
</comment>
<dbReference type="PANTHER" id="PTHR10622">
    <property type="entry name" value="HET DOMAIN-CONTAINING PROTEIN"/>
    <property type="match status" value="1"/>
</dbReference>
<sequence length="554" mass="63011">MRLINLETLGLEEFFGDNIPDYAILSHTWGPEEVSLQDWALVRSCHLKYPHYATIDSIADAMIDRASCISIEKRSGYEKIVQCCTQAKRDSYRYVWVDTCCIDKTSSAELSEAINSMFYWYKTSAVCYVLLSDVDMSAAHSQPDRDLAIRRSRWFTRGWTLQEFLAPREVIFYDAQWKPIAPKNELAELLSSISGIASKFIDGTESIYNASIAQRMSWASKRRTTRMEDMAYCLLGIFDVHMPLLYGERDKAFLRLQEEIVRRTEDHTYLAWGYQMPLDRDYHGVFARSVAEFGGCGEVIHDDSECLAGHVQITNQGLQMPLSIIIHDNNSNNFVALSCCKHWDKILAFPMDNDQKIKDGVNVWRVPGGPPVPHYRTARTPTIGYLKNSPSPKFWKSQSSQMPIEIRGFNSEQSPSPLSLVEVWPPYLWIPSRAPRPLSVPGQWRGDRILMKVVPSSWPSMKDFLVVVLDIKTLEHNGKNSDFQISRIRPKVVQGDEMKGDSLAMIRGVGYESLNEYTNEGQLCGSLVSVEISEVDCWIVDVKMSAGVTGRHSK</sequence>
<dbReference type="InterPro" id="IPR058525">
    <property type="entry name" value="DUF8212"/>
</dbReference>
<feature type="domain" description="DUF8212" evidence="2">
    <location>
        <begin position="251"/>
        <end position="274"/>
    </location>
</feature>
<evidence type="ECO:0000259" key="2">
    <source>
        <dbReference type="Pfam" id="PF26640"/>
    </source>
</evidence>
<proteinExistence type="predicted"/>
<gene>
    <name evidence="3" type="ORF">BCR34DRAFT_580483</name>
</gene>